<evidence type="ECO:0000256" key="10">
    <source>
        <dbReference type="ARBA" id="ARBA00061104"/>
    </source>
</evidence>
<dbReference type="PROSITE" id="PS51194">
    <property type="entry name" value="HELICASE_CTER"/>
    <property type="match status" value="1"/>
</dbReference>
<keyword evidence="2 13" id="KW-0963">Cytoplasm</keyword>
<dbReference type="SUPFAM" id="SSF141259">
    <property type="entry name" value="CarD-like"/>
    <property type="match status" value="1"/>
</dbReference>
<dbReference type="Pfam" id="PF02559">
    <property type="entry name" value="CarD_TRCF_RID"/>
    <property type="match status" value="1"/>
</dbReference>
<dbReference type="GO" id="GO:0000716">
    <property type="term" value="P:transcription-coupled nucleotide-excision repair, DNA damage recognition"/>
    <property type="evidence" value="ECO:0007669"/>
    <property type="project" value="UniProtKB-UniRule"/>
</dbReference>
<evidence type="ECO:0000313" key="16">
    <source>
        <dbReference type="EMBL" id="WCG22831.1"/>
    </source>
</evidence>
<dbReference type="GO" id="GO:0005737">
    <property type="term" value="C:cytoplasm"/>
    <property type="evidence" value="ECO:0007669"/>
    <property type="project" value="UniProtKB-SubCell"/>
</dbReference>
<evidence type="ECO:0000256" key="1">
    <source>
        <dbReference type="ARBA" id="ARBA00004496"/>
    </source>
</evidence>
<feature type="domain" description="Helicase C-terminal" evidence="15">
    <location>
        <begin position="810"/>
        <end position="971"/>
    </location>
</feature>
<dbReference type="Gene3D" id="3.40.50.11180">
    <property type="match status" value="1"/>
</dbReference>
<organism evidence="16 17">
    <name type="scientific">Vagococcus lutrae</name>
    <dbReference type="NCBI Taxonomy" id="81947"/>
    <lineage>
        <taxon>Bacteria</taxon>
        <taxon>Bacillati</taxon>
        <taxon>Bacillota</taxon>
        <taxon>Bacilli</taxon>
        <taxon>Lactobacillales</taxon>
        <taxon>Enterococcaceae</taxon>
        <taxon>Vagococcus</taxon>
    </lineage>
</organism>
<keyword evidence="8 13" id="KW-0238">DNA-binding</keyword>
<evidence type="ECO:0000256" key="11">
    <source>
        <dbReference type="ARBA" id="ARBA00061399"/>
    </source>
</evidence>
<dbReference type="GO" id="GO:0003684">
    <property type="term" value="F:damaged DNA binding"/>
    <property type="evidence" value="ECO:0007669"/>
    <property type="project" value="InterPro"/>
</dbReference>
<comment type="function">
    <text evidence="13">Couples transcription and DNA repair by recognizing RNA polymerase (RNAP) stalled at DNA lesions. Mediates ATP-dependent release of RNAP and its truncated transcript from the DNA, and recruitment of nucleotide excision repair machinery to the damaged site.</text>
</comment>
<evidence type="ECO:0000256" key="7">
    <source>
        <dbReference type="ARBA" id="ARBA00022840"/>
    </source>
</evidence>
<evidence type="ECO:0000256" key="4">
    <source>
        <dbReference type="ARBA" id="ARBA00022763"/>
    </source>
</evidence>
<keyword evidence="5 13" id="KW-0378">Hydrolase</keyword>
<dbReference type="Gene3D" id="3.90.1150.50">
    <property type="entry name" value="Transcription-repair-coupling factor, D7 domain"/>
    <property type="match status" value="1"/>
</dbReference>
<dbReference type="SMART" id="SM01058">
    <property type="entry name" value="CarD_TRCF"/>
    <property type="match status" value="1"/>
</dbReference>
<sequence>MELIKKVMNSPTMQDWLSGMKQKQTQLVTGLTGSAKTLTLASLYYGQKRKLVVVTPNLHQMNQLLDDLSHLVPEEELYSYPVNEVLAVEMGFASPEAIADRIEALSFLYSNRTGILVVPAAGARHYLPSKETWQRYEKELAVGDTVEIEHLTQDLITMGYVRESMVGKPGEFSVRGGIVDVYPLTSDYPFRIDFFDDEIDSLRYFEADTQRSIENVEKIEIKPATDVLIVPEVYAPAADKLQKDVHAYTSKLKDEEAKQATTHYMDSLTTQWRAGERTLEDRHFIYYLMPDARTMIEHLAADDAVILDDYSRILEAEKEMLTEQGEWISEQLALHKLLPSVSYGREIREILKKTAVATSYFSVFQKGMGNLKFQQIHHFQVRTMQQFFGQMGLFEVELNSWKKKQQTVLILTNTIEKSQKIQQLLREHAIEYVVQHDGPILEQAVQIRLGELQTGFELIDEKLVVVTEHELLQVKKRPKARKRAISNAERLKSYNELKTGDYVVHVNHGIGKYIGMETLEMDGVHQDYMTIVYQNNDKLFIPVTQLDLIQKYVASESKTPKINKLGGTEWTKTKRKVASKVEDIADDLIQLYAAREAEKGFAFSPDDNLQAAFDNAFPYSETDDQLRSIQEIKRDMEKAKPMDRLLVGDVGYGKTEVALRAVFKAVRDNKQVAFLVPTTILAQQHYETMLERFADFPVNVELLSRFRTKKQQTETIEKLKKGQADVVVGTHRILSKDVVFQDLGLLIIDEEQRFGVKHKERLKQLRSEVDVLTLTATPIPRTLHMSMLGVRDLSVIETPPSNRYPVQTYVMEQNIGAIRDGIERELARSGQVFYLHNRVDTIEQKVGELQQLVPDARIAFAHGQMTEVQLENILFDFINREYDVLVTTTIIETGVDIPNVNTLFVENADHMGLSQLYQLRGRVGRSNRVAFAYLMYEPQKVLTEVSEKRLQAMKDFTELGSGFKLAMRDLSIRGAGNILGSQQHGFIDSVGFDLYTQMLNEAVQRKQGKQATAPKTVVEIQLGVDAYIPNAYIPDERQKIEIYKRVRELENQAMYEELVDDVMDRFGEFPDEVAYLLAIGRIKMNSERALIEKIEKQGQKVTLVLSVAGTKTYMVEQLFKALAVTKLKADMRMNDEQMHIILHLPKDMMTELWLNEIGKVTEALQQEREEAMTKQTEAKDE</sequence>
<evidence type="ECO:0000256" key="2">
    <source>
        <dbReference type="ARBA" id="ARBA00022490"/>
    </source>
</evidence>
<name>A0AAE9XFJ6_9ENTE</name>
<comment type="subcellular location">
    <subcellularLocation>
        <location evidence="1 13">Cytoplasm</location>
    </subcellularLocation>
</comment>
<evidence type="ECO:0000256" key="3">
    <source>
        <dbReference type="ARBA" id="ARBA00022741"/>
    </source>
</evidence>
<dbReference type="SUPFAM" id="SSF143517">
    <property type="entry name" value="TRCF domain-like"/>
    <property type="match status" value="1"/>
</dbReference>
<dbReference type="Proteomes" id="UP001179600">
    <property type="component" value="Chromosome"/>
</dbReference>
<keyword evidence="3 13" id="KW-0547">Nucleotide-binding</keyword>
<dbReference type="SUPFAM" id="SSF52540">
    <property type="entry name" value="P-loop containing nucleoside triphosphate hydrolases"/>
    <property type="match status" value="4"/>
</dbReference>
<protein>
    <recommendedName>
        <fullName evidence="12 13">Transcription-repair-coupling factor</fullName>
        <shortName evidence="13">TRCF</shortName>
        <ecNumber evidence="13">3.6.4.-</ecNumber>
    </recommendedName>
</protein>
<dbReference type="Pfam" id="PF00271">
    <property type="entry name" value="Helicase_C"/>
    <property type="match status" value="1"/>
</dbReference>
<dbReference type="InterPro" id="IPR041471">
    <property type="entry name" value="UvrB_inter"/>
</dbReference>
<dbReference type="InterPro" id="IPR011545">
    <property type="entry name" value="DEAD/DEAH_box_helicase_dom"/>
</dbReference>
<dbReference type="InterPro" id="IPR036101">
    <property type="entry name" value="CarD-like/TRCF_RID_sf"/>
</dbReference>
<evidence type="ECO:0000259" key="14">
    <source>
        <dbReference type="PROSITE" id="PS51192"/>
    </source>
</evidence>
<dbReference type="SMART" id="SM00982">
    <property type="entry name" value="TRCF"/>
    <property type="match status" value="1"/>
</dbReference>
<dbReference type="InterPro" id="IPR005118">
    <property type="entry name" value="TRCF_C"/>
</dbReference>
<dbReference type="Gene3D" id="3.30.2060.10">
    <property type="entry name" value="Penicillin-binding protein 1b domain"/>
    <property type="match status" value="1"/>
</dbReference>
<dbReference type="InterPro" id="IPR037235">
    <property type="entry name" value="TRCF-like_C_D7"/>
</dbReference>
<comment type="similarity">
    <text evidence="11 13">In the C-terminal section; belongs to the helicase family. RecG subfamily.</text>
</comment>
<dbReference type="RefSeq" id="WP_272163400.1">
    <property type="nucleotide sequence ID" value="NZ_CP116507.1"/>
</dbReference>
<dbReference type="Pfam" id="PF17757">
    <property type="entry name" value="UvrB_inter"/>
    <property type="match status" value="1"/>
</dbReference>
<keyword evidence="6" id="KW-0347">Helicase</keyword>
<dbReference type="InterPro" id="IPR047112">
    <property type="entry name" value="RecG/Mfd"/>
</dbReference>
<comment type="similarity">
    <text evidence="10 13">In the N-terminal section; belongs to the UvrB family.</text>
</comment>
<evidence type="ECO:0000256" key="12">
    <source>
        <dbReference type="ARBA" id="ARBA00070128"/>
    </source>
</evidence>
<dbReference type="FunFam" id="3.40.50.300:FF:000546">
    <property type="entry name" value="Transcription-repair-coupling factor"/>
    <property type="match status" value="1"/>
</dbReference>
<dbReference type="EMBL" id="CP116507">
    <property type="protein sequence ID" value="WCG22831.1"/>
    <property type="molecule type" value="Genomic_DNA"/>
</dbReference>
<dbReference type="CDD" id="cd17991">
    <property type="entry name" value="DEXHc_TRCF"/>
    <property type="match status" value="1"/>
</dbReference>
<dbReference type="InterPro" id="IPR003711">
    <property type="entry name" value="CarD-like/TRCF_RID"/>
</dbReference>
<keyword evidence="7 13" id="KW-0067">ATP-binding</keyword>
<accession>A0AAE9XFJ6</accession>
<dbReference type="PANTHER" id="PTHR47964:SF1">
    <property type="entry name" value="ATP-DEPENDENT DNA HELICASE HOMOLOG RECG, CHLOROPLASTIC"/>
    <property type="match status" value="1"/>
</dbReference>
<evidence type="ECO:0000256" key="6">
    <source>
        <dbReference type="ARBA" id="ARBA00022806"/>
    </source>
</evidence>
<dbReference type="PROSITE" id="PS51192">
    <property type="entry name" value="HELICASE_ATP_BIND_1"/>
    <property type="match status" value="1"/>
</dbReference>
<dbReference type="Pfam" id="PF00270">
    <property type="entry name" value="DEAD"/>
    <property type="match status" value="1"/>
</dbReference>
<evidence type="ECO:0000256" key="8">
    <source>
        <dbReference type="ARBA" id="ARBA00023125"/>
    </source>
</evidence>
<feature type="domain" description="Helicase ATP-binding" evidence="14">
    <location>
        <begin position="635"/>
        <end position="796"/>
    </location>
</feature>
<dbReference type="HAMAP" id="MF_00969">
    <property type="entry name" value="TRCF"/>
    <property type="match status" value="1"/>
</dbReference>
<dbReference type="InterPro" id="IPR001650">
    <property type="entry name" value="Helicase_C-like"/>
</dbReference>
<keyword evidence="9 13" id="KW-0234">DNA repair</keyword>
<dbReference type="AlphaFoldDB" id="A0AAE9XFJ6"/>
<dbReference type="GO" id="GO:0005524">
    <property type="term" value="F:ATP binding"/>
    <property type="evidence" value="ECO:0007669"/>
    <property type="project" value="UniProtKB-UniRule"/>
</dbReference>
<dbReference type="SMART" id="SM00490">
    <property type="entry name" value="HELICc"/>
    <property type="match status" value="1"/>
</dbReference>
<dbReference type="Pfam" id="PF03461">
    <property type="entry name" value="TRCF"/>
    <property type="match status" value="1"/>
</dbReference>
<dbReference type="NCBIfam" id="TIGR00580">
    <property type="entry name" value="mfd"/>
    <property type="match status" value="1"/>
</dbReference>
<evidence type="ECO:0000259" key="15">
    <source>
        <dbReference type="PROSITE" id="PS51194"/>
    </source>
</evidence>
<evidence type="ECO:0000313" key="17">
    <source>
        <dbReference type="Proteomes" id="UP001179600"/>
    </source>
</evidence>
<evidence type="ECO:0000256" key="9">
    <source>
        <dbReference type="ARBA" id="ARBA00023204"/>
    </source>
</evidence>
<proteinExistence type="inferred from homology"/>
<gene>
    <name evidence="13 16" type="primary">mfd</name>
    <name evidence="16" type="ORF">PML95_00890</name>
</gene>
<keyword evidence="4 13" id="KW-0227">DNA damage</keyword>
<dbReference type="GO" id="GO:0003678">
    <property type="term" value="F:DNA helicase activity"/>
    <property type="evidence" value="ECO:0007669"/>
    <property type="project" value="TreeGrafter"/>
</dbReference>
<reference evidence="16" key="1">
    <citation type="submission" date="2023-01" db="EMBL/GenBank/DDBJ databases">
        <title>Oxazolidinone resistance genes in florfenicol resistant enterococci from beef cattle and veal calves at slaughter.</title>
        <authorList>
            <person name="Biggel M."/>
        </authorList>
    </citation>
    <scope>NUCLEOTIDE SEQUENCE</scope>
    <source>
        <strain evidence="16">K204-1</strain>
    </source>
</reference>
<dbReference type="InterPro" id="IPR014001">
    <property type="entry name" value="Helicase_ATP-bd"/>
</dbReference>
<dbReference type="InterPro" id="IPR027417">
    <property type="entry name" value="P-loop_NTPase"/>
</dbReference>
<evidence type="ECO:0000256" key="5">
    <source>
        <dbReference type="ARBA" id="ARBA00022801"/>
    </source>
</evidence>
<dbReference type="SMART" id="SM00487">
    <property type="entry name" value="DEXDc"/>
    <property type="match status" value="1"/>
</dbReference>
<dbReference type="GO" id="GO:0006355">
    <property type="term" value="P:regulation of DNA-templated transcription"/>
    <property type="evidence" value="ECO:0007669"/>
    <property type="project" value="UniProtKB-UniRule"/>
</dbReference>
<dbReference type="GO" id="GO:0016787">
    <property type="term" value="F:hydrolase activity"/>
    <property type="evidence" value="ECO:0007669"/>
    <property type="project" value="UniProtKB-KW"/>
</dbReference>
<dbReference type="InterPro" id="IPR004576">
    <property type="entry name" value="Mfd"/>
</dbReference>
<dbReference type="Gene3D" id="2.40.10.170">
    <property type="match status" value="1"/>
</dbReference>
<dbReference type="EC" id="3.6.4.-" evidence="13"/>
<dbReference type="PANTHER" id="PTHR47964">
    <property type="entry name" value="ATP-DEPENDENT DNA HELICASE HOMOLOG RECG, CHLOROPLASTIC"/>
    <property type="match status" value="1"/>
</dbReference>
<dbReference type="Gene3D" id="3.40.50.300">
    <property type="entry name" value="P-loop containing nucleotide triphosphate hydrolases"/>
    <property type="match status" value="2"/>
</dbReference>
<evidence type="ECO:0000256" key="13">
    <source>
        <dbReference type="HAMAP-Rule" id="MF_00969"/>
    </source>
</evidence>